<gene>
    <name evidence="2" type="ORF">HMPREF0673_02481</name>
</gene>
<protein>
    <submittedName>
        <fullName evidence="2">Uncharacterized protein</fullName>
    </submittedName>
</protein>
<name>G6B0R3_9BACT</name>
<proteinExistence type="predicted"/>
<dbReference type="HOGENOM" id="CLU_3237852_0_0_10"/>
<accession>G6B0R3</accession>
<organism evidence="2 3">
    <name type="scientific">Leyella stercorea DSM 18206</name>
    <dbReference type="NCBI Taxonomy" id="1002367"/>
    <lineage>
        <taxon>Bacteria</taxon>
        <taxon>Pseudomonadati</taxon>
        <taxon>Bacteroidota</taxon>
        <taxon>Bacteroidia</taxon>
        <taxon>Bacteroidales</taxon>
        <taxon>Prevotellaceae</taxon>
        <taxon>Leyella</taxon>
    </lineage>
</organism>
<keyword evidence="1" id="KW-0472">Membrane</keyword>
<evidence type="ECO:0000313" key="3">
    <source>
        <dbReference type="Proteomes" id="UP000004407"/>
    </source>
</evidence>
<dbReference type="Proteomes" id="UP000004407">
    <property type="component" value="Unassembled WGS sequence"/>
</dbReference>
<sequence>MWTGFHTFHTPICFMRKSQKTSEYNMVYFVVNLCFCNFAHIFI</sequence>
<evidence type="ECO:0000313" key="2">
    <source>
        <dbReference type="EMBL" id="EHJ37147.1"/>
    </source>
</evidence>
<reference evidence="2 3" key="1">
    <citation type="submission" date="2011-08" db="EMBL/GenBank/DDBJ databases">
        <authorList>
            <person name="Weinstock G."/>
            <person name="Sodergren E."/>
            <person name="Clifton S."/>
            <person name="Fulton L."/>
            <person name="Fulton B."/>
            <person name="Courtney L."/>
            <person name="Fronick C."/>
            <person name="Harrison M."/>
            <person name="Strong C."/>
            <person name="Farmer C."/>
            <person name="Delahaunty K."/>
            <person name="Markovic C."/>
            <person name="Hall O."/>
            <person name="Minx P."/>
            <person name="Tomlinson C."/>
            <person name="Mitreva M."/>
            <person name="Hou S."/>
            <person name="Chen J."/>
            <person name="Wollam A."/>
            <person name="Pepin K.H."/>
            <person name="Johnson M."/>
            <person name="Bhonagiri V."/>
            <person name="Zhang X."/>
            <person name="Suruliraj S."/>
            <person name="Warren W."/>
            <person name="Chinwalla A."/>
            <person name="Mardis E.R."/>
            <person name="Wilson R.K."/>
        </authorList>
    </citation>
    <scope>NUCLEOTIDE SEQUENCE [LARGE SCALE GENOMIC DNA]</scope>
    <source>
        <strain evidence="2 3">DSM 18206</strain>
    </source>
</reference>
<evidence type="ECO:0000256" key="1">
    <source>
        <dbReference type="SAM" id="Phobius"/>
    </source>
</evidence>
<dbReference type="EMBL" id="AFZZ01000213">
    <property type="protein sequence ID" value="EHJ37147.1"/>
    <property type="molecule type" value="Genomic_DNA"/>
</dbReference>
<comment type="caution">
    <text evidence="2">The sequence shown here is derived from an EMBL/GenBank/DDBJ whole genome shotgun (WGS) entry which is preliminary data.</text>
</comment>
<keyword evidence="1" id="KW-0812">Transmembrane</keyword>
<feature type="transmembrane region" description="Helical" evidence="1">
    <location>
        <begin position="24"/>
        <end position="42"/>
    </location>
</feature>
<dbReference type="AlphaFoldDB" id="G6B0R3"/>
<keyword evidence="1" id="KW-1133">Transmembrane helix</keyword>